<proteinExistence type="predicted"/>
<evidence type="ECO:0000313" key="7">
    <source>
        <dbReference type="Proteomes" id="UP000031672"/>
    </source>
</evidence>
<keyword evidence="1" id="KW-0902">Two-component regulatory system</keyword>
<dbReference type="Pfam" id="PF01627">
    <property type="entry name" value="Hpt"/>
    <property type="match status" value="1"/>
</dbReference>
<dbReference type="RefSeq" id="WP_040987869.1">
    <property type="nucleotide sequence ID" value="NZ_JTKH01000006.1"/>
</dbReference>
<keyword evidence="7" id="KW-1185">Reference proteome</keyword>
<dbReference type="OrthoDB" id="5913787at2"/>
<dbReference type="InterPro" id="IPR036641">
    <property type="entry name" value="HPT_dom_sf"/>
</dbReference>
<dbReference type="Gene3D" id="1.20.120.160">
    <property type="entry name" value="HPT domain"/>
    <property type="match status" value="1"/>
</dbReference>
<feature type="modified residue" description="Phosphohistidine" evidence="2">
    <location>
        <position position="409"/>
    </location>
</feature>
<dbReference type="SUPFAM" id="SSF47226">
    <property type="entry name" value="Histidine-containing phosphotransfer domain, HPT domain"/>
    <property type="match status" value="1"/>
</dbReference>
<dbReference type="STRING" id="1461322.OJ16_04575"/>
<keyword evidence="4" id="KW-0472">Membrane</keyword>
<feature type="compositionally biased region" description="Basic and acidic residues" evidence="3">
    <location>
        <begin position="304"/>
        <end position="320"/>
    </location>
</feature>
<evidence type="ECO:0000259" key="5">
    <source>
        <dbReference type="PROSITE" id="PS50894"/>
    </source>
</evidence>
<dbReference type="SMART" id="SM00073">
    <property type="entry name" value="HPT"/>
    <property type="match status" value="1"/>
</dbReference>
<evidence type="ECO:0000256" key="2">
    <source>
        <dbReference type="PROSITE-ProRule" id="PRU00110"/>
    </source>
</evidence>
<protein>
    <recommendedName>
        <fullName evidence="5">HPt domain-containing protein</fullName>
    </recommendedName>
</protein>
<accession>A0A0C2KCI2</accession>
<name>A0A0C2KCI2_9VIBR</name>
<feature type="domain" description="HPt" evidence="5">
    <location>
        <begin position="371"/>
        <end position="467"/>
    </location>
</feature>
<dbReference type="AlphaFoldDB" id="A0A0C2KCI2"/>
<dbReference type="Proteomes" id="UP000031672">
    <property type="component" value="Unassembled WGS sequence"/>
</dbReference>
<feature type="transmembrane region" description="Helical" evidence="4">
    <location>
        <begin position="234"/>
        <end position="254"/>
    </location>
</feature>
<accession>A0A0C2NWU8</accession>
<evidence type="ECO:0000256" key="3">
    <source>
        <dbReference type="SAM" id="MobiDB-lite"/>
    </source>
</evidence>
<dbReference type="GO" id="GO:0004672">
    <property type="term" value="F:protein kinase activity"/>
    <property type="evidence" value="ECO:0007669"/>
    <property type="project" value="UniProtKB-ARBA"/>
</dbReference>
<comment type="caution">
    <text evidence="6">The sequence shown here is derived from an EMBL/GenBank/DDBJ whole genome shotgun (WGS) entry which is preliminary data.</text>
</comment>
<feature type="transmembrane region" description="Helical" evidence="4">
    <location>
        <begin position="12"/>
        <end position="31"/>
    </location>
</feature>
<sequence length="467" mass="52311">MQKRQLKFGWGWSWSVVLVWAFGLAAIMMSYQNTEKEMERVERLGTHIEEFRSHLFFDSPYRIDLASQQIINLDDIEAMHKELATADQGAGFMPDIQQLLFTTEWFVEQSRAFMGTELALVALIDEIQAKRLVYAGNQERQAHYYQLSAYVFEALFASQSANSVAYRDFENLYKQSLLLPEDEKKQLQALLAKTSQVMGNYAQGSYFVSQLISHSVHNEITEVETQYHHLLEKYLFVMMVLSGAALLSIMLLWYSSYAMLQRSSSLDDNANAVGDDNAAEVESKPISSAKSEGVHTQHPPHTAVVEDRAKYDSAKNDSAKSDSAVTHVDDISPIAPPSHEPNDDLTATIVQTETAQAEINFSGMLESLGNDSESLCMLLEVFIEDHQNDVTDISRLIHDSPEEAIRKAHSLKGVGGNLGAMNLRDVAGQLEHAIQHDSTRVPELLVALNKHLSKATNEAQSFIHEKA</sequence>
<evidence type="ECO:0000256" key="4">
    <source>
        <dbReference type="SAM" id="Phobius"/>
    </source>
</evidence>
<evidence type="ECO:0000313" key="6">
    <source>
        <dbReference type="EMBL" id="KII80585.1"/>
    </source>
</evidence>
<evidence type="ECO:0000256" key="1">
    <source>
        <dbReference type="ARBA" id="ARBA00023012"/>
    </source>
</evidence>
<dbReference type="GO" id="GO:0000160">
    <property type="term" value="P:phosphorelay signal transduction system"/>
    <property type="evidence" value="ECO:0007669"/>
    <property type="project" value="UniProtKB-KW"/>
</dbReference>
<reference evidence="6 7" key="1">
    <citation type="submission" date="2014-11" db="EMBL/GenBank/DDBJ databases">
        <title>Draft Genome Sequence of Vibrio piscirenalis strains CECT 8603T and CECT 8604, two marine Gammaproteobacterium isolated from cultured gilthead sea bream (Sparus aurata).</title>
        <authorList>
            <person name="Arahal D.R."/>
            <person name="Rodrigo-Torres L."/>
            <person name="Lucena T."/>
            <person name="Pujalte M.J."/>
        </authorList>
    </citation>
    <scope>NUCLEOTIDE SEQUENCE [LARGE SCALE GENOMIC DNA]</scope>
    <source>
        <strain evidence="6 7">DCR 1-4-2</strain>
    </source>
</reference>
<keyword evidence="2" id="KW-0597">Phosphoprotein</keyword>
<keyword evidence="4" id="KW-0812">Transmembrane</keyword>
<keyword evidence="4" id="KW-1133">Transmembrane helix</keyword>
<dbReference type="InterPro" id="IPR008207">
    <property type="entry name" value="Sig_transdc_His_kin_Hpt_dom"/>
</dbReference>
<dbReference type="CDD" id="cd00088">
    <property type="entry name" value="HPT"/>
    <property type="match status" value="1"/>
</dbReference>
<dbReference type="EMBL" id="JTKH01000006">
    <property type="protein sequence ID" value="KII80585.1"/>
    <property type="molecule type" value="Genomic_DNA"/>
</dbReference>
<dbReference type="PROSITE" id="PS50894">
    <property type="entry name" value="HPT"/>
    <property type="match status" value="1"/>
</dbReference>
<feature type="region of interest" description="Disordered" evidence="3">
    <location>
        <begin position="278"/>
        <end position="343"/>
    </location>
</feature>
<organism evidence="6 7">
    <name type="scientific">Vibrio renipiscarius</name>
    <dbReference type="NCBI Taxonomy" id="1461322"/>
    <lineage>
        <taxon>Bacteria</taxon>
        <taxon>Pseudomonadati</taxon>
        <taxon>Pseudomonadota</taxon>
        <taxon>Gammaproteobacteria</taxon>
        <taxon>Vibrionales</taxon>
        <taxon>Vibrionaceae</taxon>
        <taxon>Vibrio</taxon>
    </lineage>
</organism>
<gene>
    <name evidence="6" type="ORF">OJ16_04575</name>
</gene>